<dbReference type="NCBIfam" id="NF045639">
    <property type="entry name" value="GCX_COOH"/>
    <property type="match status" value="1"/>
</dbReference>
<dbReference type="Proteomes" id="UP000609064">
    <property type="component" value="Unassembled WGS sequence"/>
</dbReference>
<gene>
    <name evidence="1" type="ORF">GCM10011514_52580</name>
</gene>
<accession>A0A916Z8V2</accession>
<reference evidence="1" key="2">
    <citation type="submission" date="2020-09" db="EMBL/GenBank/DDBJ databases">
        <authorList>
            <person name="Sun Q."/>
            <person name="Zhou Y."/>
        </authorList>
    </citation>
    <scope>NUCLEOTIDE SEQUENCE</scope>
    <source>
        <strain evidence="1">CGMCC 1.15958</strain>
    </source>
</reference>
<keyword evidence="2" id="KW-1185">Reference proteome</keyword>
<dbReference type="InterPro" id="IPR055015">
    <property type="entry name" value="GCX_COOH"/>
</dbReference>
<organism evidence="1 2">
    <name type="scientific">Emticicia aquatilis</name>
    <dbReference type="NCBI Taxonomy" id="1537369"/>
    <lineage>
        <taxon>Bacteria</taxon>
        <taxon>Pseudomonadati</taxon>
        <taxon>Bacteroidota</taxon>
        <taxon>Cytophagia</taxon>
        <taxon>Cytophagales</taxon>
        <taxon>Leadbetterellaceae</taxon>
        <taxon>Emticicia</taxon>
    </lineage>
</organism>
<proteinExistence type="predicted"/>
<dbReference type="InterPro" id="IPR013783">
    <property type="entry name" value="Ig-like_fold"/>
</dbReference>
<protein>
    <recommendedName>
        <fullName evidence="3">Ig-like domain-containing protein</fullName>
    </recommendedName>
</protein>
<sequence>MTISAVGTYSISAKCVLNGCESNPSSATSLEIKALPNITAINTGPYTVGQSISLIGNGGGTYSWTGPNNFSSTLSTPIITNILSANGGIYTLTVVGVNGCSTVATTNVVVSGVDPCDLNRIVDYWYVKAGNPHLPLFNLTDGMTINQIPEQVSVLVTPSLCSSVTIESFEMNIQGPELNWNILQNVSPNALFDNIGTDIWGRHFKPGNYTLTITGYAQDNKGGGITYGPKVIRFTVVGNLATINAPTLSKTAICAGSSVDVSFNISGTFNIGNEFRVELSDSSGSFATPVLIGTTNGVGTLSCAIPQSTLEGTKYLIRISSSNQVVVSNPAISQVTIHPYSYNLVSPTNNLTDSKIKQAVASINASNKVISPASVTYQAGKAIILNAGFEANAGTVFKAEIKSCDN</sequence>
<dbReference type="AlphaFoldDB" id="A0A916Z8V2"/>
<comment type="caution">
    <text evidence="1">The sequence shown here is derived from an EMBL/GenBank/DDBJ whole genome shotgun (WGS) entry which is preliminary data.</text>
</comment>
<name>A0A916Z8V2_9BACT</name>
<evidence type="ECO:0000313" key="1">
    <source>
        <dbReference type="EMBL" id="GGD81981.1"/>
    </source>
</evidence>
<dbReference type="Gene3D" id="2.60.40.10">
    <property type="entry name" value="Immunoglobulins"/>
    <property type="match status" value="1"/>
</dbReference>
<evidence type="ECO:0008006" key="3">
    <source>
        <dbReference type="Google" id="ProtNLM"/>
    </source>
</evidence>
<dbReference type="EMBL" id="BMKK01000019">
    <property type="protein sequence ID" value="GGD81981.1"/>
    <property type="molecule type" value="Genomic_DNA"/>
</dbReference>
<evidence type="ECO:0000313" key="2">
    <source>
        <dbReference type="Proteomes" id="UP000609064"/>
    </source>
</evidence>
<reference evidence="1" key="1">
    <citation type="journal article" date="2014" name="Int. J. Syst. Evol. Microbiol.">
        <title>Complete genome sequence of Corynebacterium casei LMG S-19264T (=DSM 44701T), isolated from a smear-ripened cheese.</title>
        <authorList>
            <consortium name="US DOE Joint Genome Institute (JGI-PGF)"/>
            <person name="Walter F."/>
            <person name="Albersmeier A."/>
            <person name="Kalinowski J."/>
            <person name="Ruckert C."/>
        </authorList>
    </citation>
    <scope>NUCLEOTIDE SEQUENCE</scope>
    <source>
        <strain evidence="1">CGMCC 1.15958</strain>
    </source>
</reference>